<comment type="caution">
    <text evidence="2">The sequence shown here is derived from an EMBL/GenBank/DDBJ whole genome shotgun (WGS) entry which is preliminary data.</text>
</comment>
<keyword evidence="1" id="KW-0472">Membrane</keyword>
<reference evidence="2 3" key="1">
    <citation type="submission" date="2019-09" db="EMBL/GenBank/DDBJ databases">
        <title>NBRP : Genome information of microbial organism related human and environment.</title>
        <authorList>
            <person name="Hattori M."/>
            <person name="Oshima K."/>
            <person name="Inaba H."/>
            <person name="Suda W."/>
            <person name="Sakamoto M."/>
            <person name="Iino T."/>
            <person name="Kitahara M."/>
            <person name="Oshida Y."/>
            <person name="Iida T."/>
            <person name="Kudo T."/>
            <person name="Itoh T."/>
            <person name="Ohkuma M."/>
        </authorList>
    </citation>
    <scope>NUCLEOTIDE SEQUENCE [LARGE SCALE GENOMIC DNA]</scope>
    <source>
        <strain evidence="2 3">Q-1</strain>
    </source>
</reference>
<dbReference type="AlphaFoldDB" id="A0A5A7NC49"/>
<protein>
    <submittedName>
        <fullName evidence="2">Uncharacterized protein</fullName>
    </submittedName>
</protein>
<dbReference type="RefSeq" id="WP_161760615.1">
    <property type="nucleotide sequence ID" value="NZ_BKCN01000019.1"/>
</dbReference>
<organism evidence="2 3">
    <name type="scientific">Iodidimonas nitroreducens</name>
    <dbReference type="NCBI Taxonomy" id="1236968"/>
    <lineage>
        <taxon>Bacteria</taxon>
        <taxon>Pseudomonadati</taxon>
        <taxon>Pseudomonadota</taxon>
        <taxon>Alphaproteobacteria</taxon>
        <taxon>Iodidimonadales</taxon>
        <taxon>Iodidimonadaceae</taxon>
        <taxon>Iodidimonas</taxon>
    </lineage>
</organism>
<proteinExistence type="predicted"/>
<dbReference type="Proteomes" id="UP000324996">
    <property type="component" value="Unassembled WGS sequence"/>
</dbReference>
<feature type="transmembrane region" description="Helical" evidence="1">
    <location>
        <begin position="36"/>
        <end position="55"/>
    </location>
</feature>
<keyword evidence="1" id="KW-0812">Transmembrane</keyword>
<dbReference type="EMBL" id="BKCN01000019">
    <property type="protein sequence ID" value="GER05185.1"/>
    <property type="molecule type" value="Genomic_DNA"/>
</dbReference>
<keyword evidence="1" id="KW-1133">Transmembrane helix</keyword>
<sequence length="58" mass="6357">MEDLLGQAMDAFHAFKRAKQEFLGEIEKRLHPVLEVLGALIMAVPVIGIALWILGAGK</sequence>
<evidence type="ECO:0000313" key="3">
    <source>
        <dbReference type="Proteomes" id="UP000324996"/>
    </source>
</evidence>
<gene>
    <name evidence="2" type="ORF">JCM17846_28670</name>
</gene>
<accession>A0A5A7NC49</accession>
<evidence type="ECO:0000313" key="2">
    <source>
        <dbReference type="EMBL" id="GER05185.1"/>
    </source>
</evidence>
<evidence type="ECO:0000256" key="1">
    <source>
        <dbReference type="SAM" id="Phobius"/>
    </source>
</evidence>
<keyword evidence="3" id="KW-1185">Reference proteome</keyword>
<name>A0A5A7NC49_9PROT</name>